<evidence type="ECO:0000313" key="2">
    <source>
        <dbReference type="Proteomes" id="UP001209854"/>
    </source>
</evidence>
<evidence type="ECO:0008006" key="3">
    <source>
        <dbReference type="Google" id="ProtNLM"/>
    </source>
</evidence>
<dbReference type="EMBL" id="JAPFCC010000001">
    <property type="protein sequence ID" value="MCW7551297.1"/>
    <property type="molecule type" value="Genomic_DNA"/>
</dbReference>
<accession>A0ABT3MPK3</accession>
<sequence>MNKNELFFGVFVILFSITGFAGVNCEQCGHEYEGEGCPYEEQHLLLFGQLEALIGSDNESTSEAYSMNSGDSFNHFYLDPGWGSLPMVTYLPNGNSVILLNAAPPKFSVHDSKQLYDYFKLKADRYSEGSLEWISVWQVAYAFAMADSYNINYLFLGLSALVKLQRFNDALNLLEYIKNHPVSKIDAKVIERIKSQEAFIYCCIEKYPEVKARRQPK</sequence>
<proteinExistence type="predicted"/>
<reference evidence="1 2" key="1">
    <citation type="submission" date="2022-10" db="EMBL/GenBank/DDBJ databases">
        <title>High-quality genome sequences of two octocoral-associated bacteria, Endozoicomonas euniceicola EF212 and Endozoicomonas gorgoniicola PS125.</title>
        <authorList>
            <person name="Chiou Y.-J."/>
            <person name="Chen Y.-H."/>
        </authorList>
    </citation>
    <scope>NUCLEOTIDE SEQUENCE [LARGE SCALE GENOMIC DNA]</scope>
    <source>
        <strain evidence="1 2">PS125</strain>
    </source>
</reference>
<protein>
    <recommendedName>
        <fullName evidence="3">Tetratricopeptide repeat protein</fullName>
    </recommendedName>
</protein>
<keyword evidence="2" id="KW-1185">Reference proteome</keyword>
<dbReference type="RefSeq" id="WP_262566360.1">
    <property type="nucleotide sequence ID" value="NZ_JAPFCC010000001.1"/>
</dbReference>
<comment type="caution">
    <text evidence="1">The sequence shown here is derived from an EMBL/GenBank/DDBJ whole genome shotgun (WGS) entry which is preliminary data.</text>
</comment>
<evidence type="ECO:0000313" key="1">
    <source>
        <dbReference type="EMBL" id="MCW7551297.1"/>
    </source>
</evidence>
<organism evidence="1 2">
    <name type="scientific">Endozoicomonas gorgoniicola</name>
    <dbReference type="NCBI Taxonomy" id="1234144"/>
    <lineage>
        <taxon>Bacteria</taxon>
        <taxon>Pseudomonadati</taxon>
        <taxon>Pseudomonadota</taxon>
        <taxon>Gammaproteobacteria</taxon>
        <taxon>Oceanospirillales</taxon>
        <taxon>Endozoicomonadaceae</taxon>
        <taxon>Endozoicomonas</taxon>
    </lineage>
</organism>
<gene>
    <name evidence="1" type="ORF">NX722_01300</name>
</gene>
<name>A0ABT3MPK3_9GAMM</name>
<dbReference type="Proteomes" id="UP001209854">
    <property type="component" value="Unassembled WGS sequence"/>
</dbReference>